<evidence type="ECO:0000259" key="5">
    <source>
        <dbReference type="Pfam" id="PF13632"/>
    </source>
</evidence>
<evidence type="ECO:0000256" key="2">
    <source>
        <dbReference type="ARBA" id="ARBA00022676"/>
    </source>
</evidence>
<keyword evidence="4" id="KW-0812">Transmembrane</keyword>
<keyword evidence="3" id="KW-0808">Transferase</keyword>
<feature type="domain" description="Glycosyltransferase 2-like" evidence="5">
    <location>
        <begin position="197"/>
        <end position="395"/>
    </location>
</feature>
<dbReference type="Proteomes" id="UP001226867">
    <property type="component" value="Unassembled WGS sequence"/>
</dbReference>
<feature type="transmembrane region" description="Helical" evidence="4">
    <location>
        <begin position="57"/>
        <end position="79"/>
    </location>
</feature>
<keyword evidence="7" id="KW-1185">Reference proteome</keyword>
<comment type="caution">
    <text evidence="6">The sequence shown here is derived from an EMBL/GenBank/DDBJ whole genome shotgun (WGS) entry which is preliminary data.</text>
</comment>
<dbReference type="RefSeq" id="WP_307688450.1">
    <property type="nucleotide sequence ID" value="NZ_JAUSRO010000003.1"/>
</dbReference>
<evidence type="ECO:0000313" key="7">
    <source>
        <dbReference type="Proteomes" id="UP001226867"/>
    </source>
</evidence>
<dbReference type="CDD" id="cd06423">
    <property type="entry name" value="CESA_like"/>
    <property type="match status" value="1"/>
</dbReference>
<dbReference type="SUPFAM" id="SSF53448">
    <property type="entry name" value="Nucleotide-diphospho-sugar transferases"/>
    <property type="match status" value="1"/>
</dbReference>
<keyword evidence="4" id="KW-0472">Membrane</keyword>
<accession>A0ABT9S2P2</accession>
<gene>
    <name evidence="6" type="ORF">J2W36_000863</name>
</gene>
<evidence type="ECO:0000256" key="1">
    <source>
        <dbReference type="ARBA" id="ARBA00006739"/>
    </source>
</evidence>
<evidence type="ECO:0000313" key="6">
    <source>
        <dbReference type="EMBL" id="MDP9898619.1"/>
    </source>
</evidence>
<proteinExistence type="inferred from homology"/>
<feature type="transmembrane region" description="Helical" evidence="4">
    <location>
        <begin position="402"/>
        <end position="423"/>
    </location>
</feature>
<dbReference type="EMBL" id="JAUSRO010000003">
    <property type="protein sequence ID" value="MDP9898619.1"/>
    <property type="molecule type" value="Genomic_DNA"/>
</dbReference>
<protein>
    <submittedName>
        <fullName evidence="6">Cellulose synthase/poly-beta-1,6-N-acetylglucosamine synthase-like glycosyltransferase</fullName>
    </submittedName>
</protein>
<keyword evidence="4" id="KW-1133">Transmembrane helix</keyword>
<dbReference type="InterPro" id="IPR029044">
    <property type="entry name" value="Nucleotide-diphossugar_trans"/>
</dbReference>
<dbReference type="Gene3D" id="3.90.550.10">
    <property type="entry name" value="Spore Coat Polysaccharide Biosynthesis Protein SpsA, Chain A"/>
    <property type="match status" value="1"/>
</dbReference>
<sequence length="502" mass="54845">MNDALLRAFAAASPRVLQPATPWRSVLIHGGVFALWVLLLSRAFTHGDRMGATSGEVWSWSVGVAYVLYDTVLLLFVAWQTLPLLRHPVAPAAIDATRRATLGVIVASHNEAAVLPVTLGALLSQSDPPDRIVIADDGSSDGTAELLTSHYGLVAPALGELSAPSTLHSSLVWLRLPHGGKAVALNSAILGIDTETVLTVDGDTLLDNGAIAAVRRAFSAEPALVAATGVITPVCSRTLSGRCFQWFQTYEYIRNFLSRYAWMRVNGLLLISGAFAGFRTDAVRAVGGFDTDCLVEDYELIHRLHRHAQAHGLPWTVRVLGDAQAHTDAPSSVASFLRQRRRWFGGFLQTQYWYRAMVGDRRYGWLGTAMLPVKAIDTLQPLYGLAAFFLLLVYLVRGNLGVLAPVAGVIGAKIVLDLVFHLWSVHLYRRWIGQHSEANMAQAFLAAIVEPFTFQILRHTGAAWGWWVFLTGNGTWGRQVRVGLVAKPDAQITQPPQPPSRR</sequence>
<dbReference type="PANTHER" id="PTHR43630:SF1">
    <property type="entry name" value="POLY-BETA-1,6-N-ACETYL-D-GLUCOSAMINE SYNTHASE"/>
    <property type="match status" value="1"/>
</dbReference>
<dbReference type="Pfam" id="PF13632">
    <property type="entry name" value="Glyco_trans_2_3"/>
    <property type="match status" value="1"/>
</dbReference>
<feature type="transmembrane region" description="Helical" evidence="4">
    <location>
        <begin position="379"/>
        <end position="396"/>
    </location>
</feature>
<name>A0ABT9S2P2_9BURK</name>
<evidence type="ECO:0000256" key="3">
    <source>
        <dbReference type="ARBA" id="ARBA00022679"/>
    </source>
</evidence>
<feature type="transmembrane region" description="Helical" evidence="4">
    <location>
        <begin position="26"/>
        <end position="45"/>
    </location>
</feature>
<comment type="similarity">
    <text evidence="1">Belongs to the glycosyltransferase 2 family.</text>
</comment>
<reference evidence="6 7" key="1">
    <citation type="submission" date="2023-07" db="EMBL/GenBank/DDBJ databases">
        <title>Sorghum-associated microbial communities from plants grown in Nebraska, USA.</title>
        <authorList>
            <person name="Schachtman D."/>
        </authorList>
    </citation>
    <scope>NUCLEOTIDE SEQUENCE [LARGE SCALE GENOMIC DNA]</scope>
    <source>
        <strain evidence="6 7">DS1607</strain>
    </source>
</reference>
<evidence type="ECO:0000256" key="4">
    <source>
        <dbReference type="SAM" id="Phobius"/>
    </source>
</evidence>
<dbReference type="PANTHER" id="PTHR43630">
    <property type="entry name" value="POLY-BETA-1,6-N-ACETYL-D-GLUCOSAMINE SYNTHASE"/>
    <property type="match status" value="1"/>
</dbReference>
<keyword evidence="2" id="KW-0328">Glycosyltransferase</keyword>
<organism evidence="6 7">
    <name type="scientific">Variovorax ginsengisoli</name>
    <dbReference type="NCBI Taxonomy" id="363844"/>
    <lineage>
        <taxon>Bacteria</taxon>
        <taxon>Pseudomonadati</taxon>
        <taxon>Pseudomonadota</taxon>
        <taxon>Betaproteobacteria</taxon>
        <taxon>Burkholderiales</taxon>
        <taxon>Comamonadaceae</taxon>
        <taxon>Variovorax</taxon>
    </lineage>
</organism>
<dbReference type="InterPro" id="IPR001173">
    <property type="entry name" value="Glyco_trans_2-like"/>
</dbReference>